<reference evidence="1 2" key="2">
    <citation type="journal article" date="2022" name="Mol. Ecol. Resour.">
        <title>The genomes of chicory, endive, great burdock and yacon provide insights into Asteraceae paleo-polyploidization history and plant inulin production.</title>
        <authorList>
            <person name="Fan W."/>
            <person name="Wang S."/>
            <person name="Wang H."/>
            <person name="Wang A."/>
            <person name="Jiang F."/>
            <person name="Liu H."/>
            <person name="Zhao H."/>
            <person name="Xu D."/>
            <person name="Zhang Y."/>
        </authorList>
    </citation>
    <scope>NUCLEOTIDE SEQUENCE [LARGE SCALE GENOMIC DNA]</scope>
    <source>
        <strain evidence="2">cv. Yunnan</strain>
        <tissue evidence="1">Leaves</tissue>
    </source>
</reference>
<protein>
    <submittedName>
        <fullName evidence="1">Uncharacterized protein</fullName>
    </submittedName>
</protein>
<dbReference type="EMBL" id="CM042019">
    <property type="protein sequence ID" value="KAI3825448.1"/>
    <property type="molecule type" value="Genomic_DNA"/>
</dbReference>
<evidence type="ECO:0000313" key="2">
    <source>
        <dbReference type="Proteomes" id="UP001056120"/>
    </source>
</evidence>
<accession>A0ACB9JZI5</accession>
<reference evidence="2" key="1">
    <citation type="journal article" date="2022" name="Mol. Ecol. Resour.">
        <title>The genomes of chicory, endive, great burdock and yacon provide insights into Asteraceae palaeo-polyploidization history and plant inulin production.</title>
        <authorList>
            <person name="Fan W."/>
            <person name="Wang S."/>
            <person name="Wang H."/>
            <person name="Wang A."/>
            <person name="Jiang F."/>
            <person name="Liu H."/>
            <person name="Zhao H."/>
            <person name="Xu D."/>
            <person name="Zhang Y."/>
        </authorList>
    </citation>
    <scope>NUCLEOTIDE SEQUENCE [LARGE SCALE GENOMIC DNA]</scope>
    <source>
        <strain evidence="2">cv. Yunnan</strain>
    </source>
</reference>
<organism evidence="1 2">
    <name type="scientific">Smallanthus sonchifolius</name>
    <dbReference type="NCBI Taxonomy" id="185202"/>
    <lineage>
        <taxon>Eukaryota</taxon>
        <taxon>Viridiplantae</taxon>
        <taxon>Streptophyta</taxon>
        <taxon>Embryophyta</taxon>
        <taxon>Tracheophyta</taxon>
        <taxon>Spermatophyta</taxon>
        <taxon>Magnoliopsida</taxon>
        <taxon>eudicotyledons</taxon>
        <taxon>Gunneridae</taxon>
        <taxon>Pentapetalae</taxon>
        <taxon>asterids</taxon>
        <taxon>campanulids</taxon>
        <taxon>Asterales</taxon>
        <taxon>Asteraceae</taxon>
        <taxon>Asteroideae</taxon>
        <taxon>Heliantheae alliance</taxon>
        <taxon>Millerieae</taxon>
        <taxon>Smallanthus</taxon>
    </lineage>
</organism>
<name>A0ACB9JZI5_9ASTR</name>
<keyword evidence="2" id="KW-1185">Reference proteome</keyword>
<sequence>MDSIDRVLSQIQIYTDKNEELRESPINAWKGYGLTKGQNEYDMNKIEDANETKSQNVQENYPTIKESTELKSRKEADLTLSMVLPEKLHSSDEVLSGSEPNEMIGGQEKSGRQDIVQQPAASQSDEWKMNVSGSDLLPENGYAPSLISWVCFIGYSSSSLREQKPQNMIIRFTNGGHQGY</sequence>
<dbReference type="Proteomes" id="UP001056120">
    <property type="component" value="Linkage Group LG02"/>
</dbReference>
<comment type="caution">
    <text evidence="1">The sequence shown here is derived from an EMBL/GenBank/DDBJ whole genome shotgun (WGS) entry which is preliminary data.</text>
</comment>
<gene>
    <name evidence="1" type="ORF">L1987_06936</name>
</gene>
<proteinExistence type="predicted"/>
<evidence type="ECO:0000313" key="1">
    <source>
        <dbReference type="EMBL" id="KAI3825448.1"/>
    </source>
</evidence>